<dbReference type="GO" id="GO:0016740">
    <property type="term" value="F:transferase activity"/>
    <property type="evidence" value="ECO:0007669"/>
    <property type="project" value="UniProtKB-KW"/>
</dbReference>
<gene>
    <name evidence="3" type="ORF">BC643_1153</name>
</gene>
<comment type="caution">
    <text evidence="3">The sequence shown here is derived from an EMBL/GenBank/DDBJ whole genome shotgun (WGS) entry which is preliminary data.</text>
</comment>
<keyword evidence="3" id="KW-0808">Transferase</keyword>
<dbReference type="Gene3D" id="3.30.200.20">
    <property type="entry name" value="Phosphorylase Kinase, domain 1"/>
    <property type="match status" value="1"/>
</dbReference>
<dbReference type="InterPro" id="IPR053931">
    <property type="entry name" value="RapZ_C"/>
</dbReference>
<dbReference type="PANTHER" id="PTHR30448">
    <property type="entry name" value="RNASE ADAPTER PROTEIN RAPZ"/>
    <property type="match status" value="1"/>
</dbReference>
<feature type="domain" description="Aminoglycoside phosphotransferase" evidence="1">
    <location>
        <begin position="58"/>
        <end position="261"/>
    </location>
</feature>
<name>A0A419W5W5_9BACT</name>
<dbReference type="Pfam" id="PF22740">
    <property type="entry name" value="PapZ_C"/>
    <property type="match status" value="1"/>
</dbReference>
<dbReference type="InterPro" id="IPR005337">
    <property type="entry name" value="RapZ-like"/>
</dbReference>
<protein>
    <submittedName>
        <fullName evidence="3">Phosphotransferase family enzyme</fullName>
    </submittedName>
</protein>
<dbReference type="Gene3D" id="3.90.1200.10">
    <property type="match status" value="1"/>
</dbReference>
<sequence length="475" mass="55568">MDLKIKEDIIRLYEKHFQEEMTVFELLPASGSYREYCRIKSANFQAIGAHNADIKENQAFISFTNHFFAEGMPVPEIYAVNPEETCYIQEDLGDLTLFDYLSRTREREGFSNKIVQVYKRVLRELPKLQITAGQGIDYSFCYPRAAFDKQSMMWDLNYFKYYFLKLAKIPFDEQALEDDFKTFTKYLLQAESDYFLYRDFQSRNIMLRDNKVAFIDYQGGRKGPLQYDLASLLYDAKADIPQAIRNELLEFYLDELEKYKEVNRDRFKAFFSGYVLIRIMQAMGAYGFRGFYEKKEHFLKSIPFALDNLAYLIENHTIPVQLNELFKVLRSVSESEYLREIGKQSEELTVRVTSFSYKKGIPHDPSGNGGGFVFDCRAIHNPGRYDEYKQLTGKDPEVIEFLETRSEMAEFLKNVTGLVDQSVNTYLRRGFTNLSVNFGCTGGQHRSVYAAEHMAKHLKNNFKVNVVLTHREQDF</sequence>
<evidence type="ECO:0000313" key="4">
    <source>
        <dbReference type="Proteomes" id="UP000283387"/>
    </source>
</evidence>
<dbReference type="GO" id="GO:0005524">
    <property type="term" value="F:ATP binding"/>
    <property type="evidence" value="ECO:0007669"/>
    <property type="project" value="InterPro"/>
</dbReference>
<dbReference type="InterPro" id="IPR002575">
    <property type="entry name" value="Aminoglycoside_PTrfase"/>
</dbReference>
<dbReference type="Pfam" id="PF01636">
    <property type="entry name" value="APH"/>
    <property type="match status" value="1"/>
</dbReference>
<proteinExistence type="predicted"/>
<dbReference type="InterPro" id="IPR011009">
    <property type="entry name" value="Kinase-like_dom_sf"/>
</dbReference>
<feature type="domain" description="RapZ C-terminal" evidence="2">
    <location>
        <begin position="349"/>
        <end position="473"/>
    </location>
</feature>
<accession>A0A419W5W5</accession>
<evidence type="ECO:0000313" key="3">
    <source>
        <dbReference type="EMBL" id="RKD90810.1"/>
    </source>
</evidence>
<dbReference type="EMBL" id="RAPN01000001">
    <property type="protein sequence ID" value="RKD90810.1"/>
    <property type="molecule type" value="Genomic_DNA"/>
</dbReference>
<dbReference type="RefSeq" id="WP_245994867.1">
    <property type="nucleotide sequence ID" value="NZ_RAPN01000001.1"/>
</dbReference>
<dbReference type="AlphaFoldDB" id="A0A419W5W5"/>
<reference evidence="3 4" key="1">
    <citation type="submission" date="2018-09" db="EMBL/GenBank/DDBJ databases">
        <title>Genomic Encyclopedia of Archaeal and Bacterial Type Strains, Phase II (KMG-II): from individual species to whole genera.</title>
        <authorList>
            <person name="Goeker M."/>
        </authorList>
    </citation>
    <scope>NUCLEOTIDE SEQUENCE [LARGE SCALE GENOMIC DNA]</scope>
    <source>
        <strain evidence="3 4">DSM 27148</strain>
    </source>
</reference>
<keyword evidence="4" id="KW-1185">Reference proteome</keyword>
<evidence type="ECO:0000259" key="2">
    <source>
        <dbReference type="Pfam" id="PF22740"/>
    </source>
</evidence>
<dbReference type="Proteomes" id="UP000283387">
    <property type="component" value="Unassembled WGS sequence"/>
</dbReference>
<dbReference type="PANTHER" id="PTHR30448:SF0">
    <property type="entry name" value="RNASE ADAPTER PROTEIN RAPZ"/>
    <property type="match status" value="1"/>
</dbReference>
<evidence type="ECO:0000259" key="1">
    <source>
        <dbReference type="Pfam" id="PF01636"/>
    </source>
</evidence>
<organism evidence="3 4">
    <name type="scientific">Mangrovibacterium diazotrophicum</name>
    <dbReference type="NCBI Taxonomy" id="1261403"/>
    <lineage>
        <taxon>Bacteria</taxon>
        <taxon>Pseudomonadati</taxon>
        <taxon>Bacteroidota</taxon>
        <taxon>Bacteroidia</taxon>
        <taxon>Marinilabiliales</taxon>
        <taxon>Prolixibacteraceae</taxon>
        <taxon>Mangrovibacterium</taxon>
    </lineage>
</organism>
<dbReference type="SUPFAM" id="SSF56112">
    <property type="entry name" value="Protein kinase-like (PK-like)"/>
    <property type="match status" value="1"/>
</dbReference>